<evidence type="ECO:0000313" key="3">
    <source>
        <dbReference type="RefSeq" id="XP_030984102.1"/>
    </source>
</evidence>
<sequence>MVVAAEAAKTVGSLTMSRSVIFRRFVNTSIRKSHSHLLATPSRRNYSNMDSANATQNGSQPAQSTWVGHRGAAGLDLRSEYRTEEKERKRIDIWP</sequence>
<gene>
    <name evidence="3" type="ORF">PgNI_04870</name>
</gene>
<reference evidence="3" key="1">
    <citation type="journal article" date="2019" name="Mol. Biol. Evol.">
        <title>Blast fungal genomes show frequent chromosomal changes, gene gains and losses, and effector gene turnover.</title>
        <authorList>
            <person name="Gomez Luciano L.B."/>
            <person name="Jason Tsai I."/>
            <person name="Chuma I."/>
            <person name="Tosa Y."/>
            <person name="Chen Y.H."/>
            <person name="Li J.Y."/>
            <person name="Li M.Y."/>
            <person name="Jade Lu M.Y."/>
            <person name="Nakayashiki H."/>
            <person name="Li W.H."/>
        </authorList>
    </citation>
    <scope>NUCLEOTIDE SEQUENCE</scope>
    <source>
        <strain evidence="3">NI907</strain>
    </source>
</reference>
<dbReference type="AlphaFoldDB" id="A0A6P8BA97"/>
<dbReference type="Proteomes" id="UP000515153">
    <property type="component" value="Unplaced"/>
</dbReference>
<reference evidence="3" key="3">
    <citation type="submission" date="2025-08" db="UniProtKB">
        <authorList>
            <consortium name="RefSeq"/>
        </authorList>
    </citation>
    <scope>IDENTIFICATION</scope>
    <source>
        <strain evidence="3">NI907</strain>
    </source>
</reference>
<protein>
    <submittedName>
        <fullName evidence="3">Uncharacterized protein</fullName>
    </submittedName>
</protein>
<evidence type="ECO:0000256" key="1">
    <source>
        <dbReference type="SAM" id="MobiDB-lite"/>
    </source>
</evidence>
<name>A0A6P8BA97_PYRGI</name>
<feature type="compositionally biased region" description="Polar residues" evidence="1">
    <location>
        <begin position="42"/>
        <end position="66"/>
    </location>
</feature>
<dbReference type="GeneID" id="41959820"/>
<evidence type="ECO:0000313" key="2">
    <source>
        <dbReference type="Proteomes" id="UP000515153"/>
    </source>
</evidence>
<feature type="region of interest" description="Disordered" evidence="1">
    <location>
        <begin position="36"/>
        <end position="68"/>
    </location>
</feature>
<proteinExistence type="predicted"/>
<dbReference type="KEGG" id="pgri:PgNI_04870"/>
<reference evidence="3" key="2">
    <citation type="submission" date="2019-10" db="EMBL/GenBank/DDBJ databases">
        <authorList>
            <consortium name="NCBI Genome Project"/>
        </authorList>
    </citation>
    <scope>NUCLEOTIDE SEQUENCE</scope>
    <source>
        <strain evidence="3">NI907</strain>
    </source>
</reference>
<accession>A0A6P8BA97</accession>
<dbReference type="RefSeq" id="XP_030984102.1">
    <property type="nucleotide sequence ID" value="XM_031124911.1"/>
</dbReference>
<organism evidence="2 3">
    <name type="scientific">Pyricularia grisea</name>
    <name type="common">Crabgrass-specific blast fungus</name>
    <name type="synonym">Magnaporthe grisea</name>
    <dbReference type="NCBI Taxonomy" id="148305"/>
    <lineage>
        <taxon>Eukaryota</taxon>
        <taxon>Fungi</taxon>
        <taxon>Dikarya</taxon>
        <taxon>Ascomycota</taxon>
        <taxon>Pezizomycotina</taxon>
        <taxon>Sordariomycetes</taxon>
        <taxon>Sordariomycetidae</taxon>
        <taxon>Magnaporthales</taxon>
        <taxon>Pyriculariaceae</taxon>
        <taxon>Pyricularia</taxon>
    </lineage>
</organism>
<keyword evidence="2" id="KW-1185">Reference proteome</keyword>